<keyword evidence="10 12" id="KW-0560">Oxidoreductase</keyword>
<dbReference type="AlphaFoldDB" id="A0A086T615"/>
<comment type="subcellular location">
    <subcellularLocation>
        <location evidence="3">Membrane</location>
    </subcellularLocation>
</comment>
<dbReference type="PANTHER" id="PTHR46056:SF12">
    <property type="entry name" value="LONG-CHAIN-ALCOHOL OXIDASE"/>
    <property type="match status" value="1"/>
</dbReference>
<dbReference type="HOGENOM" id="CLU_008878_3_1_1"/>
<dbReference type="STRING" id="857340.A0A086T615"/>
<keyword evidence="16" id="KW-1185">Reference proteome</keyword>
<dbReference type="GO" id="GO:0050660">
    <property type="term" value="F:flavin adenine dinucleotide binding"/>
    <property type="evidence" value="ECO:0007669"/>
    <property type="project" value="InterPro"/>
</dbReference>
<dbReference type="Pfam" id="PF05199">
    <property type="entry name" value="GMC_oxred_C"/>
    <property type="match status" value="1"/>
</dbReference>
<evidence type="ECO:0000256" key="11">
    <source>
        <dbReference type="ARBA" id="ARBA00023136"/>
    </source>
</evidence>
<dbReference type="GO" id="GO:0016020">
    <property type="term" value="C:membrane"/>
    <property type="evidence" value="ECO:0007669"/>
    <property type="project" value="UniProtKB-SubCell"/>
</dbReference>
<dbReference type="EMBL" id="JPKY01000042">
    <property type="protein sequence ID" value="KFH44797.1"/>
    <property type="molecule type" value="Genomic_DNA"/>
</dbReference>
<dbReference type="PIRSF" id="PIRSF028937">
    <property type="entry name" value="Lg_Ch_AO"/>
    <property type="match status" value="1"/>
</dbReference>
<comment type="catalytic activity">
    <reaction evidence="1 12">
        <text>a long-chain primary fatty alcohol + O2 = a long-chain fatty aldehyde + H2O2</text>
        <dbReference type="Rhea" id="RHEA:22756"/>
        <dbReference type="ChEBI" id="CHEBI:15379"/>
        <dbReference type="ChEBI" id="CHEBI:16240"/>
        <dbReference type="ChEBI" id="CHEBI:17176"/>
        <dbReference type="ChEBI" id="CHEBI:77396"/>
        <dbReference type="EC" id="1.1.3.20"/>
    </reaction>
</comment>
<accession>A0A086T615</accession>
<keyword evidence="9" id="KW-1133">Transmembrane helix</keyword>
<evidence type="ECO:0000256" key="7">
    <source>
        <dbReference type="ARBA" id="ARBA00022692"/>
    </source>
</evidence>
<comment type="similarity">
    <text evidence="4 12">Belongs to the GMC oxidoreductase family.</text>
</comment>
<evidence type="ECO:0000256" key="9">
    <source>
        <dbReference type="ARBA" id="ARBA00022989"/>
    </source>
</evidence>
<dbReference type="Gene3D" id="3.50.50.60">
    <property type="entry name" value="FAD/NAD(P)-binding domain"/>
    <property type="match status" value="2"/>
</dbReference>
<dbReference type="InterPro" id="IPR001763">
    <property type="entry name" value="Rhodanese-like_dom"/>
</dbReference>
<evidence type="ECO:0000256" key="4">
    <source>
        <dbReference type="ARBA" id="ARBA00010790"/>
    </source>
</evidence>
<dbReference type="SUPFAM" id="SSF51905">
    <property type="entry name" value="FAD/NAD(P)-binding domain"/>
    <property type="match status" value="1"/>
</dbReference>
<keyword evidence="11" id="KW-0472">Membrane</keyword>
<keyword evidence="8" id="KW-0274">FAD</keyword>
<dbReference type="InterPro" id="IPR000172">
    <property type="entry name" value="GMC_OxRdtase_N"/>
</dbReference>
<proteinExistence type="inferred from homology"/>
<protein>
    <recommendedName>
        <fullName evidence="5 12">Long-chain-alcohol oxidase</fullName>
        <ecNumber evidence="5 12">1.1.3.20</ecNumber>
    </recommendedName>
</protein>
<evidence type="ECO:0000256" key="3">
    <source>
        <dbReference type="ARBA" id="ARBA00004370"/>
    </source>
</evidence>
<dbReference type="PROSITE" id="PS50206">
    <property type="entry name" value="RHODANESE_3"/>
    <property type="match status" value="1"/>
</dbReference>
<evidence type="ECO:0000256" key="2">
    <source>
        <dbReference type="ARBA" id="ARBA00003842"/>
    </source>
</evidence>
<keyword evidence="6" id="KW-0285">Flavoprotein</keyword>
<evidence type="ECO:0000256" key="1">
    <source>
        <dbReference type="ARBA" id="ARBA00000920"/>
    </source>
</evidence>
<dbReference type="EC" id="1.1.3.20" evidence="5 12"/>
<evidence type="ECO:0000313" key="15">
    <source>
        <dbReference type="EMBL" id="KFH44797.1"/>
    </source>
</evidence>
<reference evidence="16" key="1">
    <citation type="journal article" date="2014" name="Genome Announc.">
        <title>Genome sequence and annotation of Acremonium chrysogenum, producer of the beta-lactam antibiotic cephalosporin C.</title>
        <authorList>
            <person name="Terfehr D."/>
            <person name="Dahlmann T.A."/>
            <person name="Specht T."/>
            <person name="Zadra I."/>
            <person name="Kuernsteiner H."/>
            <person name="Kueck U."/>
        </authorList>
    </citation>
    <scope>NUCLEOTIDE SEQUENCE [LARGE SCALE GENOMIC DNA]</scope>
    <source>
        <strain evidence="16">ATCC 11550 / CBS 779.69 / DSM 880 / IAM 14645 / JCM 23072 / IMI 49137</strain>
    </source>
</reference>
<dbReference type="InterPro" id="IPR003953">
    <property type="entry name" value="FAD-dep_OxRdtase_2_FAD-bd"/>
</dbReference>
<evidence type="ECO:0000256" key="12">
    <source>
        <dbReference type="PIRNR" id="PIRNR028937"/>
    </source>
</evidence>
<evidence type="ECO:0000259" key="14">
    <source>
        <dbReference type="PROSITE" id="PS50206"/>
    </source>
</evidence>
<dbReference type="InterPro" id="IPR012400">
    <property type="entry name" value="Long_Oxdase"/>
</dbReference>
<evidence type="ECO:0000256" key="8">
    <source>
        <dbReference type="ARBA" id="ARBA00022827"/>
    </source>
</evidence>
<dbReference type="Pfam" id="PF00890">
    <property type="entry name" value="FAD_binding_2"/>
    <property type="match status" value="1"/>
</dbReference>
<name>A0A086T615_HAPC1</name>
<evidence type="ECO:0000256" key="10">
    <source>
        <dbReference type="ARBA" id="ARBA00023002"/>
    </source>
</evidence>
<dbReference type="OrthoDB" id="269227at2759"/>
<keyword evidence="7" id="KW-0812">Transmembrane</keyword>
<dbReference type="GO" id="GO:0046577">
    <property type="term" value="F:long-chain-alcohol oxidase activity"/>
    <property type="evidence" value="ECO:0007669"/>
    <property type="project" value="UniProtKB-EC"/>
</dbReference>
<comment type="function">
    <text evidence="2">Long-chain fatty alcohol oxidase involved in the omega-oxidation pathway of lipid degradation.</text>
</comment>
<evidence type="ECO:0000256" key="6">
    <source>
        <dbReference type="ARBA" id="ARBA00022630"/>
    </source>
</evidence>
<sequence length="710" mass="76522">MENTQLPISVPLRPLAAVDDLTADQWAVLFSICDAVIPRVDGKRGHGEAVDNFFAEAPSENPAFRSLMRRILFEALSLPDRTALIRVITVLTYSAGSYVLTGTASVPAQPPDVRVRILQNWSRSSIGSLRLLQRQLAFLTKQAWTRTSPTIAPLLGYPPVPVGCKVSPGHDFDFIQFPPADKPEVIDTDVVIVGSGCGGGVAARTIAAAGLRVIVVDKGHYWAPEYLPMAEEQGPSRLFMDGGIMSDDGSVCIIAGQTWGGGGSINWSASLQPQGIVRRQWADTGLPLFTSTSFQESVDRVMSAVGASTAHITHTPGNQKLLEGSRKLGWAHAEVAQNTGGSAHSCGHCCLGCRSGEKQGPAAFWLPEAHANGARFIEGFDVHRVLFREGKGGEKIATGVAGTWQSRDEYLGAPPRGGAAARVKRKVVINATKVIISAGTLQSPLLLLRSGLRNPQIGRNLYVHPVQMLGAVYDERMDSWNGPILTSVCSEFDNVDGAGHGAKLETPSMIPYTWLVWLPWKGGREYKELVARMNHMAGYISVGRDRDTGRVYPDAADGRCRVAYSPSAFDRANVLEGLVALARISYVGGAREIFCMAPTMESFTRSDADDQKESDARFEQWIGRLRAHGFPAPESLFVSAHQMGTCRMSASPRTGVVDGSGEVWGTKGLHVMDASVFPTASGVNPMVTVMAIADSLSRTLVDQWTTTVKL</sequence>
<dbReference type="PANTHER" id="PTHR46056">
    <property type="entry name" value="LONG-CHAIN-ALCOHOL OXIDASE"/>
    <property type="match status" value="1"/>
</dbReference>
<dbReference type="InterPro" id="IPR007867">
    <property type="entry name" value="GMC_OxRtase_C"/>
</dbReference>
<organism evidence="15 16">
    <name type="scientific">Hapsidospora chrysogenum (strain ATCC 11550 / CBS 779.69 / DSM 880 / IAM 14645 / JCM 23072 / IMI 49137)</name>
    <name type="common">Acremonium chrysogenum</name>
    <dbReference type="NCBI Taxonomy" id="857340"/>
    <lineage>
        <taxon>Eukaryota</taxon>
        <taxon>Fungi</taxon>
        <taxon>Dikarya</taxon>
        <taxon>Ascomycota</taxon>
        <taxon>Pezizomycotina</taxon>
        <taxon>Sordariomycetes</taxon>
        <taxon>Hypocreomycetidae</taxon>
        <taxon>Hypocreales</taxon>
        <taxon>Bionectriaceae</taxon>
        <taxon>Hapsidospora</taxon>
    </lineage>
</organism>
<evidence type="ECO:0000313" key="16">
    <source>
        <dbReference type="Proteomes" id="UP000029964"/>
    </source>
</evidence>
<dbReference type="Proteomes" id="UP000029964">
    <property type="component" value="Unassembled WGS sequence"/>
</dbReference>
<feature type="active site" description="Proton acceptor" evidence="13">
    <location>
        <position position="641"/>
    </location>
</feature>
<gene>
    <name evidence="15" type="ORF">ACRE_043790</name>
</gene>
<evidence type="ECO:0000256" key="13">
    <source>
        <dbReference type="PIRSR" id="PIRSR028937-1"/>
    </source>
</evidence>
<evidence type="ECO:0000256" key="5">
    <source>
        <dbReference type="ARBA" id="ARBA00013125"/>
    </source>
</evidence>
<dbReference type="InterPro" id="IPR036188">
    <property type="entry name" value="FAD/NAD-bd_sf"/>
</dbReference>
<feature type="domain" description="Rhodanese" evidence="14">
    <location>
        <begin position="187"/>
        <end position="231"/>
    </location>
</feature>
<dbReference type="Pfam" id="PF00732">
    <property type="entry name" value="GMC_oxred_N"/>
    <property type="match status" value="1"/>
</dbReference>
<comment type="caution">
    <text evidence="15">The sequence shown here is derived from an EMBL/GenBank/DDBJ whole genome shotgun (WGS) entry which is preliminary data.</text>
</comment>